<reference evidence="1 2" key="1">
    <citation type="journal article" date="2020" name="G3 (Bethesda)">
        <title>Improved Reference Genome for Cyclotella cryptica CCMP332, a Model for Cell Wall Morphogenesis, Salinity Adaptation, and Lipid Production in Diatoms (Bacillariophyta).</title>
        <authorList>
            <person name="Roberts W.R."/>
            <person name="Downey K.M."/>
            <person name="Ruck E.C."/>
            <person name="Traller J.C."/>
            <person name="Alverson A.J."/>
        </authorList>
    </citation>
    <scope>NUCLEOTIDE SEQUENCE [LARGE SCALE GENOMIC DNA]</scope>
    <source>
        <strain evidence="1 2">CCMP332</strain>
    </source>
</reference>
<dbReference type="AlphaFoldDB" id="A0ABD3QFS1"/>
<gene>
    <name evidence="1" type="ORF">HJC23_002280</name>
</gene>
<name>A0ABD3QFS1_9STRA</name>
<protein>
    <submittedName>
        <fullName evidence="1">Uncharacterized protein</fullName>
    </submittedName>
</protein>
<accession>A0ABD3QFS1</accession>
<evidence type="ECO:0000313" key="2">
    <source>
        <dbReference type="Proteomes" id="UP001516023"/>
    </source>
</evidence>
<sequence length="97" mass="11363">MRRVSDNSCGRICQLFTTVQHHGAKAYRLPFCDWHRRLDNCFRLTSFLPSKIEVHFYTLVSHQRVAQQARSSLLPVGSQVLYFGWKFSYDRRGGDPN</sequence>
<proteinExistence type="predicted"/>
<dbReference type="EMBL" id="JABMIG020000041">
    <property type="protein sequence ID" value="KAL3799152.1"/>
    <property type="molecule type" value="Genomic_DNA"/>
</dbReference>
<organism evidence="1 2">
    <name type="scientific">Cyclotella cryptica</name>
    <dbReference type="NCBI Taxonomy" id="29204"/>
    <lineage>
        <taxon>Eukaryota</taxon>
        <taxon>Sar</taxon>
        <taxon>Stramenopiles</taxon>
        <taxon>Ochrophyta</taxon>
        <taxon>Bacillariophyta</taxon>
        <taxon>Coscinodiscophyceae</taxon>
        <taxon>Thalassiosirophycidae</taxon>
        <taxon>Stephanodiscales</taxon>
        <taxon>Stephanodiscaceae</taxon>
        <taxon>Cyclotella</taxon>
    </lineage>
</organism>
<keyword evidence="2" id="KW-1185">Reference proteome</keyword>
<evidence type="ECO:0000313" key="1">
    <source>
        <dbReference type="EMBL" id="KAL3799152.1"/>
    </source>
</evidence>
<comment type="caution">
    <text evidence="1">The sequence shown here is derived from an EMBL/GenBank/DDBJ whole genome shotgun (WGS) entry which is preliminary data.</text>
</comment>
<dbReference type="Proteomes" id="UP001516023">
    <property type="component" value="Unassembled WGS sequence"/>
</dbReference>